<evidence type="ECO:0008006" key="8">
    <source>
        <dbReference type="Google" id="ProtNLM"/>
    </source>
</evidence>
<protein>
    <recommendedName>
        <fullName evidence="8">Sugar ABC transporter substrate-binding protein</fullName>
    </recommendedName>
</protein>
<dbReference type="GO" id="GO:0015144">
    <property type="term" value="F:carbohydrate transmembrane transporter activity"/>
    <property type="evidence" value="ECO:0007669"/>
    <property type="project" value="InterPro"/>
</dbReference>
<evidence type="ECO:0000256" key="1">
    <source>
        <dbReference type="ARBA" id="ARBA00008520"/>
    </source>
</evidence>
<dbReference type="PRINTS" id="PR00181">
    <property type="entry name" value="MALTOSEBP"/>
</dbReference>
<dbReference type="GO" id="GO:1901982">
    <property type="term" value="F:maltose binding"/>
    <property type="evidence" value="ECO:0007669"/>
    <property type="project" value="TreeGrafter"/>
</dbReference>
<evidence type="ECO:0000256" key="2">
    <source>
        <dbReference type="ARBA" id="ARBA00022448"/>
    </source>
</evidence>
<keyword evidence="2" id="KW-0813">Transport</keyword>
<dbReference type="InterPro" id="IPR006059">
    <property type="entry name" value="SBP"/>
</dbReference>
<accession>A0A2T3W5V5</accession>
<dbReference type="GO" id="GO:0042956">
    <property type="term" value="P:maltodextrin transmembrane transport"/>
    <property type="evidence" value="ECO:0007669"/>
    <property type="project" value="TreeGrafter"/>
</dbReference>
<organism evidence="6 7">
    <name type="scientific">Deinococcus arcticus</name>
    <dbReference type="NCBI Taxonomy" id="2136176"/>
    <lineage>
        <taxon>Bacteria</taxon>
        <taxon>Thermotogati</taxon>
        <taxon>Deinococcota</taxon>
        <taxon>Deinococci</taxon>
        <taxon>Deinococcales</taxon>
        <taxon>Deinococcaceae</taxon>
        <taxon>Deinococcus</taxon>
    </lineage>
</organism>
<evidence type="ECO:0000256" key="4">
    <source>
        <dbReference type="ARBA" id="ARBA00022729"/>
    </source>
</evidence>
<dbReference type="InterPro" id="IPR006060">
    <property type="entry name" value="Maltose/Cyclodextrin-bd"/>
</dbReference>
<dbReference type="GO" id="GO:0015768">
    <property type="term" value="P:maltose transport"/>
    <property type="evidence" value="ECO:0007669"/>
    <property type="project" value="TreeGrafter"/>
</dbReference>
<feature type="chain" id="PRO_5015711765" description="Sugar ABC transporter substrate-binding protein" evidence="5">
    <location>
        <begin position="25"/>
        <end position="392"/>
    </location>
</feature>
<evidence type="ECO:0000256" key="3">
    <source>
        <dbReference type="ARBA" id="ARBA00022597"/>
    </source>
</evidence>
<keyword evidence="4 5" id="KW-0732">Signal</keyword>
<feature type="signal peptide" evidence="5">
    <location>
        <begin position="1"/>
        <end position="24"/>
    </location>
</feature>
<comment type="caution">
    <text evidence="6">The sequence shown here is derived from an EMBL/GenBank/DDBJ whole genome shotgun (WGS) entry which is preliminary data.</text>
</comment>
<dbReference type="EMBL" id="PYSV01000013">
    <property type="protein sequence ID" value="PTA67267.1"/>
    <property type="molecule type" value="Genomic_DNA"/>
</dbReference>
<keyword evidence="3" id="KW-0762">Sugar transport</keyword>
<dbReference type="AlphaFoldDB" id="A0A2T3W5V5"/>
<evidence type="ECO:0000313" key="6">
    <source>
        <dbReference type="EMBL" id="PTA67267.1"/>
    </source>
</evidence>
<dbReference type="Pfam" id="PF13416">
    <property type="entry name" value="SBP_bac_8"/>
    <property type="match status" value="1"/>
</dbReference>
<reference evidence="6 7" key="1">
    <citation type="submission" date="2018-03" db="EMBL/GenBank/DDBJ databases">
        <title>Draft genome of Deinococcus sp. OD32.</title>
        <authorList>
            <person name="Wang X.-P."/>
            <person name="Du Z.-J."/>
        </authorList>
    </citation>
    <scope>NUCLEOTIDE SEQUENCE [LARGE SCALE GENOMIC DNA]</scope>
    <source>
        <strain evidence="6 7">OD32</strain>
    </source>
</reference>
<sequence>MCYLRKVRRCLSTLLFLLVGTGQAVTLTVWTHYVKGDRDWLNTQAHDFTARTGHRVQIRTVAFGDLWRRWSSADRAGPDVVVGVPDEWLTGVAPLAAPLPARALGDEAGQQAFTLAGRVLGLPLMAEAVALVYNPRLVPRPPTTWAELEEVVAAEAKAARLGLALDLTDPYTQAGVFHAYGAPMFGQKGGEADLAALGLATPGAAQAATFLRELGGRPGIRSGLNDASALAAFGHGRLALWVTGPWNVEHLFRTGQDLRSVPLPPPPGAAQSWQPYVGRQGVMVAARSPDQPAALALAQALTTQGAQIMLYKAGGRLPSHPAARAQLANEDRTLGGFDQAIRAGVPIPSSPAVFSVWAPWREALRRLQTEPRQPARALLDEAVRQIRAALKL</sequence>
<dbReference type="Gene3D" id="3.40.190.10">
    <property type="entry name" value="Periplasmic binding protein-like II"/>
    <property type="match status" value="2"/>
</dbReference>
<evidence type="ECO:0000313" key="7">
    <source>
        <dbReference type="Proteomes" id="UP000240317"/>
    </source>
</evidence>
<name>A0A2T3W5V5_9DEIO</name>
<gene>
    <name evidence="6" type="ORF">C8263_13210</name>
</gene>
<comment type="similarity">
    <text evidence="1">Belongs to the bacterial solute-binding protein 1 family.</text>
</comment>
<dbReference type="Proteomes" id="UP000240317">
    <property type="component" value="Unassembled WGS sequence"/>
</dbReference>
<dbReference type="PANTHER" id="PTHR30061">
    <property type="entry name" value="MALTOSE-BINDING PERIPLASMIC PROTEIN"/>
    <property type="match status" value="1"/>
</dbReference>
<proteinExistence type="inferred from homology"/>
<dbReference type="SUPFAM" id="SSF53850">
    <property type="entry name" value="Periplasmic binding protein-like II"/>
    <property type="match status" value="1"/>
</dbReference>
<dbReference type="GO" id="GO:0055052">
    <property type="term" value="C:ATP-binding cassette (ABC) transporter complex, substrate-binding subunit-containing"/>
    <property type="evidence" value="ECO:0007669"/>
    <property type="project" value="TreeGrafter"/>
</dbReference>
<keyword evidence="7" id="KW-1185">Reference proteome</keyword>
<evidence type="ECO:0000256" key="5">
    <source>
        <dbReference type="SAM" id="SignalP"/>
    </source>
</evidence>
<dbReference type="PANTHER" id="PTHR30061:SF50">
    <property type="entry name" value="MALTOSE_MALTODEXTRIN-BINDING PERIPLASMIC PROTEIN"/>
    <property type="match status" value="1"/>
</dbReference>